<reference evidence="4" key="3">
    <citation type="submission" date="2022-06" db="UniProtKB">
        <authorList>
            <consortium name="EnsemblMetazoa"/>
        </authorList>
    </citation>
    <scope>IDENTIFICATION</scope>
</reference>
<dbReference type="AlphaFoldDB" id="A0A834VET3"/>
<evidence type="ECO:0000259" key="2">
    <source>
        <dbReference type="PROSITE" id="PS50222"/>
    </source>
</evidence>
<dbReference type="InterPro" id="IPR011992">
    <property type="entry name" value="EF-hand-dom_pair"/>
</dbReference>
<gene>
    <name evidence="3" type="ORF">SSS_3137</name>
</gene>
<keyword evidence="5" id="KW-1185">Reference proteome</keyword>
<protein>
    <recommendedName>
        <fullName evidence="2">EF-hand domain-containing protein</fullName>
    </recommendedName>
</protein>
<dbReference type="PROSITE" id="PS50222">
    <property type="entry name" value="EF_HAND_2"/>
    <property type="match status" value="1"/>
</dbReference>
<feature type="domain" description="EF-hand" evidence="2">
    <location>
        <begin position="313"/>
        <end position="348"/>
    </location>
</feature>
<dbReference type="Proteomes" id="UP000070412">
    <property type="component" value="Unassembled WGS sequence"/>
</dbReference>
<dbReference type="SUPFAM" id="SSF56300">
    <property type="entry name" value="Metallo-dependent phosphatases"/>
    <property type="match status" value="1"/>
</dbReference>
<evidence type="ECO:0000313" key="5">
    <source>
        <dbReference type="Proteomes" id="UP000070412"/>
    </source>
</evidence>
<dbReference type="OrthoDB" id="6504593at2759"/>
<accession>A0A834VET3</accession>
<dbReference type="SUPFAM" id="SSF47473">
    <property type="entry name" value="EF-hand"/>
    <property type="match status" value="1"/>
</dbReference>
<dbReference type="Gene3D" id="3.60.21.10">
    <property type="match status" value="1"/>
</dbReference>
<evidence type="ECO:0000313" key="3">
    <source>
        <dbReference type="EMBL" id="KAF7494206.1"/>
    </source>
</evidence>
<dbReference type="GO" id="GO:0005509">
    <property type="term" value="F:calcium ion binding"/>
    <property type="evidence" value="ECO:0007669"/>
    <property type="project" value="InterPro"/>
</dbReference>
<proteinExistence type="predicted"/>
<feature type="region of interest" description="Disordered" evidence="1">
    <location>
        <begin position="59"/>
        <end position="83"/>
    </location>
</feature>
<dbReference type="InterPro" id="IPR002048">
    <property type="entry name" value="EF_hand_dom"/>
</dbReference>
<feature type="region of interest" description="Disordered" evidence="1">
    <location>
        <begin position="758"/>
        <end position="786"/>
    </location>
</feature>
<dbReference type="InterPro" id="IPR029052">
    <property type="entry name" value="Metallo-depent_PP-like"/>
</dbReference>
<organism evidence="3">
    <name type="scientific">Sarcoptes scabiei</name>
    <name type="common">Itch mite</name>
    <name type="synonym">Acarus scabiei</name>
    <dbReference type="NCBI Taxonomy" id="52283"/>
    <lineage>
        <taxon>Eukaryota</taxon>
        <taxon>Metazoa</taxon>
        <taxon>Ecdysozoa</taxon>
        <taxon>Arthropoda</taxon>
        <taxon>Chelicerata</taxon>
        <taxon>Arachnida</taxon>
        <taxon>Acari</taxon>
        <taxon>Acariformes</taxon>
        <taxon>Sarcoptiformes</taxon>
        <taxon>Astigmata</taxon>
        <taxon>Psoroptidia</taxon>
        <taxon>Sarcoptoidea</taxon>
        <taxon>Sarcoptidae</taxon>
        <taxon>Sarcoptinae</taxon>
        <taxon>Sarcoptes</taxon>
    </lineage>
</organism>
<dbReference type="Gene3D" id="1.10.238.10">
    <property type="entry name" value="EF-hand"/>
    <property type="match status" value="1"/>
</dbReference>
<sequence length="832" mass="97021">MKTNANQDQDDSLESSSSVASIGLSIAPSEIDSPASPSSSSSSSFRKLITNFKRINDDDASSVIDDDEDEDNNDDDDDDDDDDDNNIELRNYICLHLICSVHKTIFLCKNSKGVWSWPSKHFVSDLQPKSLRKHLREHLKELSSLSLLKGPLERYRADLLQIYRVRMIRYNQFCQRFLFKIILYQIEEKNQCFCLLNDPNDRANPNSSIDFIQSLSIRFKWFRLDEIRTKFIDEIWPGEIFVDSFDIDTEQSIKNFIELDTNRLREDITQRFRSDQIESAIEFFNEYILLCYPSSSMTWSSFDMFCNKTNWFIEHDHRKQLFQSIDTKRKGSIDFLELLNGFILFNENRLQKNLKPSSFFEIFMKNSHNSRCSISRMENYSKILKQFHHKSNERCLKCLFRRSDETDHGVLRKKFHLSSVLIKLKESGSIRRLYQLRSNPQCSNGSIEFRDEIPKRNIFLLTNQMMKFLESIKSKHQSSDGHWSIFLQNNSIYCCLLLILEFANKLLANTESIVQIDSPGFIIGSMDACFKELVKLCKTLLPTFSFAISSFILFLGDLIEIDNPICFIYVICMKILRPNNVVLLLGKREKSFLEEPKAQRSLSSSSSSSVNLDRIDELMGEIIKSLPIACIVDDQVFVSNFAIYNHCESLIRLKQFSRWLSKRSSKNNIDGIYYERTLLNEIDEPSSSFINKNMILFGEDFFERISIIINPINDQNELKNLKKFLSKNNLFVWIDSYYHHRNPSKDSKQLDDSIAKINNQIDTDRSDRNNIENSRNGSEQNNDDLDDETSFQIGYEISNDLNRISIVSSRNLSNLPTIIFLDRDCLRCICLE</sequence>
<feature type="compositionally biased region" description="Polar residues" evidence="1">
    <location>
        <begin position="771"/>
        <end position="780"/>
    </location>
</feature>
<name>A0A834VET3_SARSC</name>
<reference evidence="5" key="1">
    <citation type="journal article" date="2020" name="PLoS Negl. Trop. Dis.">
        <title>High-quality nuclear genome for Sarcoptes scabiei-A critical resource for a neglected parasite.</title>
        <authorList>
            <person name="Korhonen P.K."/>
            <person name="Gasser R.B."/>
            <person name="Ma G."/>
            <person name="Wang T."/>
            <person name="Stroehlein A.J."/>
            <person name="Young N.D."/>
            <person name="Ang C.S."/>
            <person name="Fernando D.D."/>
            <person name="Lu H.C."/>
            <person name="Taylor S."/>
            <person name="Reynolds S.L."/>
            <person name="Mofiz E."/>
            <person name="Najaraj S.H."/>
            <person name="Gowda H."/>
            <person name="Madugundu A."/>
            <person name="Renuse S."/>
            <person name="Holt D."/>
            <person name="Pandey A."/>
            <person name="Papenfuss A.T."/>
            <person name="Fischer K."/>
        </authorList>
    </citation>
    <scope>NUCLEOTIDE SEQUENCE [LARGE SCALE GENOMIC DNA]</scope>
</reference>
<reference evidence="3" key="2">
    <citation type="submission" date="2020-01" db="EMBL/GenBank/DDBJ databases">
        <authorList>
            <person name="Korhonen P.K.K."/>
            <person name="Guangxu M.G."/>
            <person name="Wang T.W."/>
            <person name="Stroehlein A.J.S."/>
            <person name="Young N.D."/>
            <person name="Ang C.-S.A."/>
            <person name="Fernando D.W.F."/>
            <person name="Lu H.L."/>
            <person name="Taylor S.T."/>
            <person name="Ehtesham M.E.M."/>
            <person name="Najaraj S.H.N."/>
            <person name="Harsha G.H.G."/>
            <person name="Madugundu A.M."/>
            <person name="Renuse S.R."/>
            <person name="Holt D.H."/>
            <person name="Pandey A.P."/>
            <person name="Papenfuss A.P."/>
            <person name="Gasser R.B.G."/>
            <person name="Fischer K.F."/>
        </authorList>
    </citation>
    <scope>NUCLEOTIDE SEQUENCE</scope>
    <source>
        <strain evidence="3">SSS_KF_BRIS2020</strain>
    </source>
</reference>
<dbReference type="EnsemblMetazoa" id="SSS_3137s_mrna">
    <property type="protein sequence ID" value="KAF7494206.1"/>
    <property type="gene ID" value="SSS_3137"/>
</dbReference>
<evidence type="ECO:0000313" key="4">
    <source>
        <dbReference type="EnsemblMetazoa" id="KAF7494206.1"/>
    </source>
</evidence>
<dbReference type="EMBL" id="WVUK01000054">
    <property type="protein sequence ID" value="KAF7494206.1"/>
    <property type="molecule type" value="Genomic_DNA"/>
</dbReference>
<evidence type="ECO:0000256" key="1">
    <source>
        <dbReference type="SAM" id="MobiDB-lite"/>
    </source>
</evidence>